<evidence type="ECO:0000313" key="2">
    <source>
        <dbReference type="Proteomes" id="UP000190667"/>
    </source>
</evidence>
<dbReference type="EMBL" id="MRUL01000005">
    <property type="protein sequence ID" value="OON40123.1"/>
    <property type="molecule type" value="Genomic_DNA"/>
</dbReference>
<gene>
    <name evidence="1" type="ORF">BTJ39_09500</name>
</gene>
<keyword evidence="2" id="KW-1185">Reference proteome</keyword>
<reference evidence="1 2" key="1">
    <citation type="submission" date="2016-12" db="EMBL/GenBank/DDBJ databases">
        <title>Izhakiella australiana sp. nov. of genus Izhakiella isolated from Australian desert.</title>
        <authorList>
            <person name="Ji M."/>
        </authorList>
    </citation>
    <scope>NUCLEOTIDE SEQUENCE [LARGE SCALE GENOMIC DNA]</scope>
    <source>
        <strain evidence="1 2">D4N98</strain>
    </source>
</reference>
<dbReference type="AlphaFoldDB" id="A0A1S8YNA2"/>
<dbReference type="Proteomes" id="UP000190667">
    <property type="component" value="Unassembled WGS sequence"/>
</dbReference>
<sequence>MTLAPYIGAAYISDEEENMPKNQKNINGRKRTRSKSIFNGLDSQYGVIGGLNLFITPYEKAVFKVGYEYAKFKNTQQGIFSVGLGIKF</sequence>
<evidence type="ECO:0000313" key="1">
    <source>
        <dbReference type="EMBL" id="OON40123.1"/>
    </source>
</evidence>
<name>A0A1S8YNA2_9GAMM</name>
<comment type="caution">
    <text evidence="1">The sequence shown here is derived from an EMBL/GenBank/DDBJ whole genome shotgun (WGS) entry which is preliminary data.</text>
</comment>
<accession>A0A1S8YNA2</accession>
<protein>
    <submittedName>
        <fullName evidence="1">Uncharacterized protein</fullName>
    </submittedName>
</protein>
<proteinExistence type="predicted"/>
<organism evidence="1 2">
    <name type="scientific">Izhakiella australiensis</name>
    <dbReference type="NCBI Taxonomy" id="1926881"/>
    <lineage>
        <taxon>Bacteria</taxon>
        <taxon>Pseudomonadati</taxon>
        <taxon>Pseudomonadota</taxon>
        <taxon>Gammaproteobacteria</taxon>
        <taxon>Enterobacterales</taxon>
        <taxon>Erwiniaceae</taxon>
        <taxon>Izhakiella</taxon>
    </lineage>
</organism>
<dbReference type="Gene3D" id="2.40.160.20">
    <property type="match status" value="1"/>
</dbReference>